<gene>
    <name evidence="1" type="ORF">GCM10022267_73180</name>
</gene>
<accession>A0ABP7C0J8</accession>
<comment type="caution">
    <text evidence="1">The sequence shown here is derived from an EMBL/GenBank/DDBJ whole genome shotgun (WGS) entry which is preliminary data.</text>
</comment>
<protein>
    <submittedName>
        <fullName evidence="1">Uncharacterized protein</fullName>
    </submittedName>
</protein>
<proteinExistence type="predicted"/>
<reference evidence="2" key="1">
    <citation type="journal article" date="2019" name="Int. J. Syst. Evol. Microbiol.">
        <title>The Global Catalogue of Microorganisms (GCM) 10K type strain sequencing project: providing services to taxonomists for standard genome sequencing and annotation.</title>
        <authorList>
            <consortium name="The Broad Institute Genomics Platform"/>
            <consortium name="The Broad Institute Genome Sequencing Center for Infectious Disease"/>
            <person name="Wu L."/>
            <person name="Ma J."/>
        </authorList>
    </citation>
    <scope>NUCLEOTIDE SEQUENCE [LARGE SCALE GENOMIC DNA]</scope>
    <source>
        <strain evidence="2">JCM 17494</strain>
    </source>
</reference>
<organism evidence="1 2">
    <name type="scientific">Lentzea roselyniae</name>
    <dbReference type="NCBI Taxonomy" id="531940"/>
    <lineage>
        <taxon>Bacteria</taxon>
        <taxon>Bacillati</taxon>
        <taxon>Actinomycetota</taxon>
        <taxon>Actinomycetes</taxon>
        <taxon>Pseudonocardiales</taxon>
        <taxon>Pseudonocardiaceae</taxon>
        <taxon>Lentzea</taxon>
    </lineage>
</organism>
<dbReference type="Proteomes" id="UP001500711">
    <property type="component" value="Unassembled WGS sequence"/>
</dbReference>
<evidence type="ECO:0000313" key="2">
    <source>
        <dbReference type="Proteomes" id="UP001500711"/>
    </source>
</evidence>
<keyword evidence="2" id="KW-1185">Reference proteome</keyword>
<name>A0ABP7C0J8_9PSEU</name>
<dbReference type="EMBL" id="BAABBE010000030">
    <property type="protein sequence ID" value="GAA3675711.1"/>
    <property type="molecule type" value="Genomic_DNA"/>
</dbReference>
<sequence length="65" mass="6979">MQPGQGVPFPLRAPQVVDQLAVGGHAQPRLDLFYRRIVAVTDLLRIAGQHGQQGLMHAVLGLGGR</sequence>
<evidence type="ECO:0000313" key="1">
    <source>
        <dbReference type="EMBL" id="GAA3675711.1"/>
    </source>
</evidence>